<dbReference type="Gene3D" id="1.10.630.10">
    <property type="entry name" value="Cytochrome P450"/>
    <property type="match status" value="1"/>
</dbReference>
<comment type="caution">
    <text evidence="4">The sequence shown here is derived from an EMBL/GenBank/DDBJ whole genome shotgun (WGS) entry which is preliminary data.</text>
</comment>
<dbReference type="PROSITE" id="PS00086">
    <property type="entry name" value="CYTOCHROME_P450"/>
    <property type="match status" value="1"/>
</dbReference>
<keyword evidence="5" id="KW-1185">Reference proteome</keyword>
<organism evidence="4 5">
    <name type="scientific">Amycolatopsis minnesotensis</name>
    <dbReference type="NCBI Taxonomy" id="337894"/>
    <lineage>
        <taxon>Bacteria</taxon>
        <taxon>Bacillati</taxon>
        <taxon>Actinomycetota</taxon>
        <taxon>Actinomycetes</taxon>
        <taxon>Pseudonocardiales</taxon>
        <taxon>Pseudonocardiaceae</taxon>
        <taxon>Amycolatopsis</taxon>
    </lineage>
</organism>
<keyword evidence="2" id="KW-0503">Monooxygenase</keyword>
<accession>A0ABN2SMI8</accession>
<dbReference type="EMBL" id="BAAANN010000051">
    <property type="protein sequence ID" value="GAA1989342.1"/>
    <property type="molecule type" value="Genomic_DNA"/>
</dbReference>
<dbReference type="Proteomes" id="UP001501116">
    <property type="component" value="Unassembled WGS sequence"/>
</dbReference>
<dbReference type="InterPro" id="IPR002397">
    <property type="entry name" value="Cyt_P450_B"/>
</dbReference>
<dbReference type="SUPFAM" id="SSF48264">
    <property type="entry name" value="Cytochrome P450"/>
    <property type="match status" value="1"/>
</dbReference>
<dbReference type="PANTHER" id="PTHR46696">
    <property type="entry name" value="P450, PUTATIVE (EUROFUNG)-RELATED"/>
    <property type="match status" value="1"/>
</dbReference>
<evidence type="ECO:0000313" key="4">
    <source>
        <dbReference type="EMBL" id="GAA1989342.1"/>
    </source>
</evidence>
<evidence type="ECO:0000256" key="1">
    <source>
        <dbReference type="ARBA" id="ARBA00010617"/>
    </source>
</evidence>
<dbReference type="PRINTS" id="PR00385">
    <property type="entry name" value="P450"/>
</dbReference>
<proteinExistence type="inferred from homology"/>
<feature type="region of interest" description="Disordered" evidence="3">
    <location>
        <begin position="1"/>
        <end position="29"/>
    </location>
</feature>
<dbReference type="RefSeq" id="WP_344430730.1">
    <property type="nucleotide sequence ID" value="NZ_BAAANN010000051.1"/>
</dbReference>
<dbReference type="CDD" id="cd11030">
    <property type="entry name" value="CYP105-like"/>
    <property type="match status" value="1"/>
</dbReference>
<name>A0ABN2SMI8_9PSEU</name>
<dbReference type="Pfam" id="PF00067">
    <property type="entry name" value="p450"/>
    <property type="match status" value="1"/>
</dbReference>
<dbReference type="InterPro" id="IPR017972">
    <property type="entry name" value="Cyt_P450_CS"/>
</dbReference>
<keyword evidence="2" id="KW-0560">Oxidoreductase</keyword>
<keyword evidence="2" id="KW-0479">Metal-binding</keyword>
<keyword evidence="2" id="KW-0349">Heme</keyword>
<protein>
    <submittedName>
        <fullName evidence="4">Cytochrome P450</fullName>
    </submittedName>
</protein>
<keyword evidence="2" id="KW-0408">Iron</keyword>
<gene>
    <name evidence="4" type="ORF">GCM10009754_79510</name>
</gene>
<evidence type="ECO:0000256" key="2">
    <source>
        <dbReference type="RuleBase" id="RU000461"/>
    </source>
</evidence>
<evidence type="ECO:0000313" key="5">
    <source>
        <dbReference type="Proteomes" id="UP001501116"/>
    </source>
</evidence>
<dbReference type="InterPro" id="IPR001128">
    <property type="entry name" value="Cyt_P450"/>
</dbReference>
<sequence>MTQTVPVPRGLPMDRDAGPFNPPSEITRLREARPVSPLLFPDGHEGWLVTGYEAVRQLLADTRFSSRQDIGIIHVPHETPGMPAPTEPSPPTPGLFVAMDPPDHGRLRKRLTGAFTVKRMKQLEDHIIDTVERQLDHLARLTPPVDLVREFALPVPSLVICELLGVPYADRESFQASSAQFLVKDQTLEEKITAYTNLNTYLSELVTRKRADPEDDLLSDLARHDDLTIEELAGCAFLLLLAGHETTANVLALGTFALLENPGQLAELRADPDLLPGAVEELMRYLSVADIFYRYATEDIELGGETIGKGSTVIVSLLAANRDPRRFDDPDTLDIHRTARGHLSFGHGIHQCLGQQLARIEMRAGFEALLRRFPGLALAVPADEVQLKTDMNIYGVHALPVTWTETTQ</sequence>
<evidence type="ECO:0000256" key="3">
    <source>
        <dbReference type="SAM" id="MobiDB-lite"/>
    </source>
</evidence>
<reference evidence="4 5" key="1">
    <citation type="journal article" date="2019" name="Int. J. Syst. Evol. Microbiol.">
        <title>The Global Catalogue of Microorganisms (GCM) 10K type strain sequencing project: providing services to taxonomists for standard genome sequencing and annotation.</title>
        <authorList>
            <consortium name="The Broad Institute Genomics Platform"/>
            <consortium name="The Broad Institute Genome Sequencing Center for Infectious Disease"/>
            <person name="Wu L."/>
            <person name="Ma J."/>
        </authorList>
    </citation>
    <scope>NUCLEOTIDE SEQUENCE [LARGE SCALE GENOMIC DNA]</scope>
    <source>
        <strain evidence="4 5">JCM 14545</strain>
    </source>
</reference>
<dbReference type="InterPro" id="IPR036396">
    <property type="entry name" value="Cyt_P450_sf"/>
</dbReference>
<comment type="similarity">
    <text evidence="1 2">Belongs to the cytochrome P450 family.</text>
</comment>
<dbReference type="PANTHER" id="PTHR46696:SF1">
    <property type="entry name" value="CYTOCHROME P450 YJIB-RELATED"/>
    <property type="match status" value="1"/>
</dbReference>
<dbReference type="PRINTS" id="PR00359">
    <property type="entry name" value="BP450"/>
</dbReference>